<feature type="compositionally biased region" description="Basic and acidic residues" evidence="1">
    <location>
        <begin position="1"/>
        <end position="12"/>
    </location>
</feature>
<name>A0A6J4RU16_9ACTN</name>
<gene>
    <name evidence="2" type="ORF">AVDCRST_MAG30-694</name>
</gene>
<feature type="compositionally biased region" description="Basic and acidic residues" evidence="1">
    <location>
        <begin position="126"/>
        <end position="157"/>
    </location>
</feature>
<dbReference type="EMBL" id="CADCVS010000114">
    <property type="protein sequence ID" value="CAA9479210.1"/>
    <property type="molecule type" value="Genomic_DNA"/>
</dbReference>
<feature type="compositionally biased region" description="Basic residues" evidence="1">
    <location>
        <begin position="13"/>
        <end position="25"/>
    </location>
</feature>
<accession>A0A6J4RU16</accession>
<feature type="non-terminal residue" evidence="2">
    <location>
        <position position="187"/>
    </location>
</feature>
<feature type="compositionally biased region" description="Basic and acidic residues" evidence="1">
    <location>
        <begin position="26"/>
        <end position="40"/>
    </location>
</feature>
<sequence length="187" mass="20374">EAARDHRGAADRPRRRRLRGRRQARRGAEHRGPGRLRRPEGPGVRARLSEGLQGDARAARGGRQHPLAGRRGGPDRLPAAGRGRPHRARQGVLRAGRRGPEGRQPGAARRLEDRLGEAPLARRRRGGPDDRGALRRADGGRRPGDPHDRPPGPDEGGRAAQRPPPRPRGGLRGLRAAQGPRDPADRM</sequence>
<evidence type="ECO:0000313" key="2">
    <source>
        <dbReference type="EMBL" id="CAA9479210.1"/>
    </source>
</evidence>
<evidence type="ECO:0000256" key="1">
    <source>
        <dbReference type="SAM" id="MobiDB-lite"/>
    </source>
</evidence>
<feature type="region of interest" description="Disordered" evidence="1">
    <location>
        <begin position="1"/>
        <end position="187"/>
    </location>
</feature>
<proteinExistence type="predicted"/>
<organism evidence="2">
    <name type="scientific">uncultured Solirubrobacteraceae bacterium</name>
    <dbReference type="NCBI Taxonomy" id="1162706"/>
    <lineage>
        <taxon>Bacteria</taxon>
        <taxon>Bacillati</taxon>
        <taxon>Actinomycetota</taxon>
        <taxon>Thermoleophilia</taxon>
        <taxon>Solirubrobacterales</taxon>
        <taxon>Solirubrobacteraceae</taxon>
        <taxon>environmental samples</taxon>
    </lineage>
</organism>
<reference evidence="2" key="1">
    <citation type="submission" date="2020-02" db="EMBL/GenBank/DDBJ databases">
        <authorList>
            <person name="Meier V. D."/>
        </authorList>
    </citation>
    <scope>NUCLEOTIDE SEQUENCE</scope>
    <source>
        <strain evidence="2">AVDCRST_MAG30</strain>
    </source>
</reference>
<dbReference type="AlphaFoldDB" id="A0A6J4RU16"/>
<feature type="non-terminal residue" evidence="2">
    <location>
        <position position="1"/>
    </location>
</feature>
<protein>
    <submittedName>
        <fullName evidence="2">Uncharacterized protein</fullName>
    </submittedName>
</protein>